<reference evidence="2" key="1">
    <citation type="submission" date="2023-06" db="EMBL/GenBank/DDBJ databases">
        <title>Genome-scale phylogeny and comparative genomics of the fungal order Sordariales.</title>
        <authorList>
            <consortium name="Lawrence Berkeley National Laboratory"/>
            <person name="Hensen N."/>
            <person name="Bonometti L."/>
            <person name="Westerberg I."/>
            <person name="Brannstrom I.O."/>
            <person name="Guillou S."/>
            <person name="Cros-Aarteil S."/>
            <person name="Calhoun S."/>
            <person name="Haridas S."/>
            <person name="Kuo A."/>
            <person name="Mondo S."/>
            <person name="Pangilinan J."/>
            <person name="Riley R."/>
            <person name="Labutti K."/>
            <person name="Andreopoulos B."/>
            <person name="Lipzen A."/>
            <person name="Chen C."/>
            <person name="Yanf M."/>
            <person name="Daum C."/>
            <person name="Ng V."/>
            <person name="Clum A."/>
            <person name="Steindorff A."/>
            <person name="Ohm R."/>
            <person name="Martin F."/>
            <person name="Silar P."/>
            <person name="Natvig D."/>
            <person name="Lalanne C."/>
            <person name="Gautier V."/>
            <person name="Ament-Velasquez S.L."/>
            <person name="Kruys A."/>
            <person name="Hutchinson M.I."/>
            <person name="Powell A.J."/>
            <person name="Barry K."/>
            <person name="Miller A.N."/>
            <person name="Grigoriev I.V."/>
            <person name="Debuchy R."/>
            <person name="Gladieux P."/>
            <person name="Thoren M.H."/>
            <person name="Johannesson H."/>
        </authorList>
    </citation>
    <scope>NUCLEOTIDE SEQUENCE</scope>
    <source>
        <strain evidence="2">8032-3</strain>
    </source>
</reference>
<feature type="non-terminal residue" evidence="2">
    <location>
        <position position="1"/>
    </location>
</feature>
<dbReference type="AlphaFoldDB" id="A0AAJ0C238"/>
<comment type="caution">
    <text evidence="2">The sequence shown here is derived from an EMBL/GenBank/DDBJ whole genome shotgun (WGS) entry which is preliminary data.</text>
</comment>
<organism evidence="2 3">
    <name type="scientific">Phialemonium atrogriseum</name>
    <dbReference type="NCBI Taxonomy" id="1093897"/>
    <lineage>
        <taxon>Eukaryota</taxon>
        <taxon>Fungi</taxon>
        <taxon>Dikarya</taxon>
        <taxon>Ascomycota</taxon>
        <taxon>Pezizomycotina</taxon>
        <taxon>Sordariomycetes</taxon>
        <taxon>Sordariomycetidae</taxon>
        <taxon>Cephalothecales</taxon>
        <taxon>Cephalothecaceae</taxon>
        <taxon>Phialemonium</taxon>
    </lineage>
</organism>
<evidence type="ECO:0000313" key="2">
    <source>
        <dbReference type="EMBL" id="KAK1768740.1"/>
    </source>
</evidence>
<dbReference type="GeneID" id="85310658"/>
<evidence type="ECO:0000256" key="1">
    <source>
        <dbReference type="SAM" id="MobiDB-lite"/>
    </source>
</evidence>
<dbReference type="EMBL" id="MU839004">
    <property type="protein sequence ID" value="KAK1768740.1"/>
    <property type="molecule type" value="Genomic_DNA"/>
</dbReference>
<dbReference type="Proteomes" id="UP001244011">
    <property type="component" value="Unassembled WGS sequence"/>
</dbReference>
<sequence>SPQGHGLCIASFADAAAAADHLPGARAVVRAMARSIVWGDFALVCRDVSGSVVGTWRRGGGTDTGGGGEEEGKRRADEEAEVYVFDGGSGRFSYDRSARGGGPEAEAGLGLDHTGGSFQVFEYENGVCHLVLTEDDPGRQSAGVWVVERGEGELVVEGKKYLRV</sequence>
<evidence type="ECO:0000313" key="3">
    <source>
        <dbReference type="Proteomes" id="UP001244011"/>
    </source>
</evidence>
<dbReference type="RefSeq" id="XP_060284953.1">
    <property type="nucleotide sequence ID" value="XM_060427471.1"/>
</dbReference>
<accession>A0AAJ0C238</accession>
<keyword evidence="3" id="KW-1185">Reference proteome</keyword>
<protein>
    <submittedName>
        <fullName evidence="2">Uncharacterized protein</fullName>
    </submittedName>
</protein>
<feature type="compositionally biased region" description="Gly residues" evidence="1">
    <location>
        <begin position="57"/>
        <end position="67"/>
    </location>
</feature>
<feature type="region of interest" description="Disordered" evidence="1">
    <location>
        <begin position="56"/>
        <end position="77"/>
    </location>
</feature>
<name>A0AAJ0C238_9PEZI</name>
<gene>
    <name evidence="2" type="ORF">QBC33DRAFT_533544</name>
</gene>
<proteinExistence type="predicted"/>